<accession>A0A4Y2BS22</accession>
<comment type="caution">
    <text evidence="2">The sequence shown here is derived from an EMBL/GenBank/DDBJ whole genome shotgun (WGS) entry which is preliminary data.</text>
</comment>
<feature type="region of interest" description="Disordered" evidence="1">
    <location>
        <begin position="40"/>
        <end position="68"/>
    </location>
</feature>
<protein>
    <submittedName>
        <fullName evidence="2">Uncharacterized protein</fullName>
    </submittedName>
</protein>
<dbReference type="EMBL" id="BGPR01000105">
    <property type="protein sequence ID" value="GBL94763.1"/>
    <property type="molecule type" value="Genomic_DNA"/>
</dbReference>
<organism evidence="2 3">
    <name type="scientific">Araneus ventricosus</name>
    <name type="common">Orbweaver spider</name>
    <name type="synonym">Epeira ventricosa</name>
    <dbReference type="NCBI Taxonomy" id="182803"/>
    <lineage>
        <taxon>Eukaryota</taxon>
        <taxon>Metazoa</taxon>
        <taxon>Ecdysozoa</taxon>
        <taxon>Arthropoda</taxon>
        <taxon>Chelicerata</taxon>
        <taxon>Arachnida</taxon>
        <taxon>Araneae</taxon>
        <taxon>Araneomorphae</taxon>
        <taxon>Entelegynae</taxon>
        <taxon>Araneoidea</taxon>
        <taxon>Araneidae</taxon>
        <taxon>Araneus</taxon>
    </lineage>
</organism>
<proteinExistence type="predicted"/>
<evidence type="ECO:0000313" key="3">
    <source>
        <dbReference type="Proteomes" id="UP000499080"/>
    </source>
</evidence>
<feature type="compositionally biased region" description="Polar residues" evidence="1">
    <location>
        <begin position="57"/>
        <end position="68"/>
    </location>
</feature>
<evidence type="ECO:0000313" key="2">
    <source>
        <dbReference type="EMBL" id="GBL94763.1"/>
    </source>
</evidence>
<dbReference type="Proteomes" id="UP000499080">
    <property type="component" value="Unassembled WGS sequence"/>
</dbReference>
<reference evidence="2 3" key="1">
    <citation type="journal article" date="2019" name="Sci. Rep.">
        <title>Orb-weaving spider Araneus ventricosus genome elucidates the spidroin gene catalogue.</title>
        <authorList>
            <person name="Kono N."/>
            <person name="Nakamura H."/>
            <person name="Ohtoshi R."/>
            <person name="Moran D.A.P."/>
            <person name="Shinohara A."/>
            <person name="Yoshida Y."/>
            <person name="Fujiwara M."/>
            <person name="Mori M."/>
            <person name="Tomita M."/>
            <person name="Arakawa K."/>
        </authorList>
    </citation>
    <scope>NUCLEOTIDE SEQUENCE [LARGE SCALE GENOMIC DNA]</scope>
</reference>
<keyword evidence="3" id="KW-1185">Reference proteome</keyword>
<name>A0A4Y2BS22_ARAVE</name>
<sequence length="159" mass="18477">MCENYWTRYKNGYLFAKAANRAYFATIGFRQARVRLPFPQDQHSTGQVRQPALDSGAPNTSIQHSRSSWKTSNELEHLENKRIFQCPPLFLLPELRPSPKELSRNHDTRDCTSSYLVCINCDKSNDKDGTDHDIRHSAADHNCPSYKKEIFFYQKSVNY</sequence>
<gene>
    <name evidence="2" type="ORF">AVEN_244746_1</name>
</gene>
<dbReference type="AlphaFoldDB" id="A0A4Y2BS22"/>
<evidence type="ECO:0000256" key="1">
    <source>
        <dbReference type="SAM" id="MobiDB-lite"/>
    </source>
</evidence>